<dbReference type="RefSeq" id="WP_055222507.1">
    <property type="nucleotide sequence ID" value="NZ_CYYW01000001.1"/>
</dbReference>
<protein>
    <submittedName>
        <fullName evidence="1">Uncharacterized protein</fullName>
    </submittedName>
</protein>
<dbReference type="AlphaFoldDB" id="A0A173W732"/>
<dbReference type="EMBL" id="CYYW01000001">
    <property type="protein sequence ID" value="CUN33988.1"/>
    <property type="molecule type" value="Genomic_DNA"/>
</dbReference>
<proteinExistence type="predicted"/>
<reference evidence="1 2" key="1">
    <citation type="submission" date="2015-09" db="EMBL/GenBank/DDBJ databases">
        <authorList>
            <consortium name="Pathogen Informatics"/>
        </authorList>
    </citation>
    <scope>NUCLEOTIDE SEQUENCE [LARGE SCALE GENOMIC DNA]</scope>
    <source>
        <strain evidence="1 2">2789STDY5608860</strain>
    </source>
</reference>
<evidence type="ECO:0000313" key="1">
    <source>
        <dbReference type="EMBL" id="CUN33988.1"/>
    </source>
</evidence>
<sequence>MPQVLTGDSKGNSSFRVKCDDFKAGSIKVTVPDSFPYKQAGKADVTAAITVKSGNNIITPTNKVCVYNITTTNGLSAGCWQGSFNIGLTLTKE</sequence>
<name>A0A173W732_9FIRM</name>
<organism evidence="1 2">
    <name type="scientific">Agathobacter rectalis</name>
    <dbReference type="NCBI Taxonomy" id="39491"/>
    <lineage>
        <taxon>Bacteria</taxon>
        <taxon>Bacillati</taxon>
        <taxon>Bacillota</taxon>
        <taxon>Clostridia</taxon>
        <taxon>Lachnospirales</taxon>
        <taxon>Lachnospiraceae</taxon>
        <taxon>Agathobacter</taxon>
    </lineage>
</organism>
<evidence type="ECO:0000313" key="2">
    <source>
        <dbReference type="Proteomes" id="UP000095384"/>
    </source>
</evidence>
<gene>
    <name evidence="1" type="ORF">ERS852417_00004</name>
</gene>
<accession>A0A173W732</accession>
<dbReference type="Proteomes" id="UP000095384">
    <property type="component" value="Unassembled WGS sequence"/>
</dbReference>